<proteinExistence type="predicted"/>
<keyword evidence="1" id="KW-1133">Transmembrane helix</keyword>
<dbReference type="GO" id="GO:0005886">
    <property type="term" value="C:plasma membrane"/>
    <property type="evidence" value="ECO:0007669"/>
    <property type="project" value="TreeGrafter"/>
</dbReference>
<feature type="transmembrane region" description="Helical" evidence="1">
    <location>
        <begin position="70"/>
        <end position="88"/>
    </location>
</feature>
<keyword evidence="1" id="KW-0812">Transmembrane</keyword>
<dbReference type="OrthoDB" id="9789291at2"/>
<protein>
    <recommendedName>
        <fullName evidence="2">Prepilin peptidase A24 N-terminal domain-containing protein</fullName>
    </recommendedName>
</protein>
<feature type="domain" description="Prepilin peptidase A24 N-terminal" evidence="2">
    <location>
        <begin position="9"/>
        <end position="89"/>
    </location>
</feature>
<dbReference type="PANTHER" id="PTHR30487">
    <property type="entry name" value="TYPE 4 PREPILIN-LIKE PROTEINS LEADER PEPTIDE-PROCESSING ENZYME"/>
    <property type="match status" value="1"/>
</dbReference>
<sequence>MIITCLCFVLGCCWGSFFWCSHWRMQQQLSLKIKRSFCDHCQHQLSWFELIPLLSIIILRGKCRYCQQRIAFNSTFCEFFFGIDFFLLSSNYHNSLKLILICLLVCWSSWLALEDWHTMMVSAFILWTGNLCFLLVSLVVNKFHFQSFDLTCFLFIILSFFVLNHWLGSADLIFLITIYYCIGFDKILFLLLLASLGGIIYCWYFHKNKIPFLPLLVLSLQIVLIL</sequence>
<dbReference type="GO" id="GO:0006465">
    <property type="term" value="P:signal peptide processing"/>
    <property type="evidence" value="ECO:0007669"/>
    <property type="project" value="TreeGrafter"/>
</dbReference>
<name>A0A0R2CNK9_9LACO</name>
<gene>
    <name evidence="3" type="ORF">FD21_GL001550</name>
</gene>
<dbReference type="GO" id="GO:0004190">
    <property type="term" value="F:aspartic-type endopeptidase activity"/>
    <property type="evidence" value="ECO:0007669"/>
    <property type="project" value="TreeGrafter"/>
</dbReference>
<reference evidence="3 4" key="1">
    <citation type="journal article" date="2015" name="Genome Announc.">
        <title>Expanding the biotechnology potential of lactobacilli through comparative genomics of 213 strains and associated genera.</title>
        <authorList>
            <person name="Sun Z."/>
            <person name="Harris H.M."/>
            <person name="McCann A."/>
            <person name="Guo C."/>
            <person name="Argimon S."/>
            <person name="Zhang W."/>
            <person name="Yang X."/>
            <person name="Jeffery I.B."/>
            <person name="Cooney J.C."/>
            <person name="Kagawa T.F."/>
            <person name="Liu W."/>
            <person name="Song Y."/>
            <person name="Salvetti E."/>
            <person name="Wrobel A."/>
            <person name="Rasinkangas P."/>
            <person name="Parkhill J."/>
            <person name="Rea M.C."/>
            <person name="O'Sullivan O."/>
            <person name="Ritari J."/>
            <person name="Douillard F.P."/>
            <person name="Paul Ross R."/>
            <person name="Yang R."/>
            <person name="Briner A.E."/>
            <person name="Felis G.E."/>
            <person name="de Vos W.M."/>
            <person name="Barrangou R."/>
            <person name="Klaenhammer T.R."/>
            <person name="Caufield P.W."/>
            <person name="Cui Y."/>
            <person name="Zhang H."/>
            <person name="O'Toole P.W."/>
        </authorList>
    </citation>
    <scope>NUCLEOTIDE SEQUENCE [LARGE SCALE GENOMIC DNA]</scope>
    <source>
        <strain evidence="3 4">DSM 20605</strain>
    </source>
</reference>
<organism evidence="3 4">
    <name type="scientific">Liquorilactobacillus vini DSM 20605</name>
    <dbReference type="NCBI Taxonomy" id="1133569"/>
    <lineage>
        <taxon>Bacteria</taxon>
        <taxon>Bacillati</taxon>
        <taxon>Bacillota</taxon>
        <taxon>Bacilli</taxon>
        <taxon>Lactobacillales</taxon>
        <taxon>Lactobacillaceae</taxon>
        <taxon>Liquorilactobacillus</taxon>
    </lineage>
</organism>
<dbReference type="Proteomes" id="UP000051576">
    <property type="component" value="Unassembled WGS sequence"/>
</dbReference>
<evidence type="ECO:0000313" key="3">
    <source>
        <dbReference type="EMBL" id="KRM89411.1"/>
    </source>
</evidence>
<evidence type="ECO:0000313" key="4">
    <source>
        <dbReference type="Proteomes" id="UP000051576"/>
    </source>
</evidence>
<evidence type="ECO:0000259" key="2">
    <source>
        <dbReference type="Pfam" id="PF06750"/>
    </source>
</evidence>
<dbReference type="STRING" id="1133569.FD21_GL001550"/>
<comment type="caution">
    <text evidence="3">The sequence shown here is derived from an EMBL/GenBank/DDBJ whole genome shotgun (WGS) entry which is preliminary data.</text>
</comment>
<dbReference type="AlphaFoldDB" id="A0A0R2CNK9"/>
<keyword evidence="4" id="KW-1185">Reference proteome</keyword>
<accession>A0A0R2CNK9</accession>
<feature type="transmembrane region" description="Helical" evidence="1">
    <location>
        <begin position="186"/>
        <end position="205"/>
    </location>
</feature>
<dbReference type="EMBL" id="AYYX01000005">
    <property type="protein sequence ID" value="KRM89411.1"/>
    <property type="molecule type" value="Genomic_DNA"/>
</dbReference>
<keyword evidence="1" id="KW-0472">Membrane</keyword>
<feature type="transmembrane region" description="Helical" evidence="1">
    <location>
        <begin position="152"/>
        <end position="180"/>
    </location>
</feature>
<evidence type="ECO:0000256" key="1">
    <source>
        <dbReference type="SAM" id="Phobius"/>
    </source>
</evidence>
<feature type="transmembrane region" description="Helical" evidence="1">
    <location>
        <begin position="119"/>
        <end position="140"/>
    </location>
</feature>
<dbReference type="InterPro" id="IPR050882">
    <property type="entry name" value="Prepilin_peptidase/N-MTase"/>
</dbReference>
<dbReference type="RefSeq" id="WP_026049478.1">
    <property type="nucleotide sequence ID" value="NZ_AHYZ01000062.1"/>
</dbReference>
<dbReference type="Pfam" id="PF06750">
    <property type="entry name" value="A24_N_bact"/>
    <property type="match status" value="1"/>
</dbReference>
<dbReference type="PATRIC" id="fig|1133569.4.peg.1695"/>
<dbReference type="InterPro" id="IPR010627">
    <property type="entry name" value="Prepilin_pept_A24_N"/>
</dbReference>
<dbReference type="PANTHER" id="PTHR30487:SF0">
    <property type="entry name" value="PREPILIN LEADER PEPTIDASE_N-METHYLTRANSFERASE-RELATED"/>
    <property type="match status" value="1"/>
</dbReference>